<evidence type="ECO:0000313" key="2">
    <source>
        <dbReference type="Proteomes" id="UP001383192"/>
    </source>
</evidence>
<dbReference type="InterPro" id="IPR041078">
    <property type="entry name" value="Plavaka"/>
</dbReference>
<dbReference type="Proteomes" id="UP001383192">
    <property type="component" value="Unassembled WGS sequence"/>
</dbReference>
<sequence length="239" mass="27587">MNFDLPNHDSGLSETGPVIIQTEIDDIKTEYHPASGRGTEQKRFGDYGFQQEEEYREPINKEPWRLFPTRFDFEVAELALDCAMNKKQTDTHDQLEKIWDVASEKTAKWHRTEISPSLDGEAHRFDVFLHPTWDWIEEVLKDPKIASQMEWDTCRNYRFDGSCWERFITELWTSDLWWDIQTTLNSDPSLGSNAKSLFLIIYADKNKLSTFGTAKGYPVIAQIGNVPSDLRNTNGLSGG</sequence>
<dbReference type="Pfam" id="PF18759">
    <property type="entry name" value="Plavaka"/>
    <property type="match status" value="1"/>
</dbReference>
<protein>
    <submittedName>
        <fullName evidence="1">Uncharacterized protein</fullName>
    </submittedName>
</protein>
<proteinExistence type="predicted"/>
<dbReference type="EMBL" id="JAYKXP010000171">
    <property type="protein sequence ID" value="KAK7021365.1"/>
    <property type="molecule type" value="Genomic_DNA"/>
</dbReference>
<accession>A0AAW0B6V6</accession>
<organism evidence="1 2">
    <name type="scientific">Paramarasmius palmivorus</name>
    <dbReference type="NCBI Taxonomy" id="297713"/>
    <lineage>
        <taxon>Eukaryota</taxon>
        <taxon>Fungi</taxon>
        <taxon>Dikarya</taxon>
        <taxon>Basidiomycota</taxon>
        <taxon>Agaricomycotina</taxon>
        <taxon>Agaricomycetes</taxon>
        <taxon>Agaricomycetidae</taxon>
        <taxon>Agaricales</taxon>
        <taxon>Marasmiineae</taxon>
        <taxon>Marasmiaceae</taxon>
        <taxon>Paramarasmius</taxon>
    </lineage>
</organism>
<comment type="caution">
    <text evidence="1">The sequence shown here is derived from an EMBL/GenBank/DDBJ whole genome shotgun (WGS) entry which is preliminary data.</text>
</comment>
<evidence type="ECO:0000313" key="1">
    <source>
        <dbReference type="EMBL" id="KAK7021365.1"/>
    </source>
</evidence>
<name>A0AAW0B6V6_9AGAR</name>
<reference evidence="1 2" key="1">
    <citation type="submission" date="2024-01" db="EMBL/GenBank/DDBJ databases">
        <title>A draft genome for a cacao thread blight-causing isolate of Paramarasmius palmivorus.</title>
        <authorList>
            <person name="Baruah I.K."/>
            <person name="Bukari Y."/>
            <person name="Amoako-Attah I."/>
            <person name="Meinhardt L.W."/>
            <person name="Bailey B.A."/>
            <person name="Cohen S.P."/>
        </authorList>
    </citation>
    <scope>NUCLEOTIDE SEQUENCE [LARGE SCALE GENOMIC DNA]</scope>
    <source>
        <strain evidence="1 2">GH-12</strain>
    </source>
</reference>
<keyword evidence="2" id="KW-1185">Reference proteome</keyword>
<dbReference type="AlphaFoldDB" id="A0AAW0B6V6"/>
<gene>
    <name evidence="1" type="ORF">VNI00_017416</name>
</gene>